<dbReference type="InterPro" id="IPR036318">
    <property type="entry name" value="FAD-bd_PCMH-like_sf"/>
</dbReference>
<dbReference type="Pfam" id="PF01565">
    <property type="entry name" value="FAD_binding_4"/>
    <property type="match status" value="1"/>
</dbReference>
<dbReference type="InterPro" id="IPR012951">
    <property type="entry name" value="BBE"/>
</dbReference>
<keyword evidence="4" id="KW-0274">FAD</keyword>
<proteinExistence type="inferred from homology"/>
<evidence type="ECO:0000313" key="8">
    <source>
        <dbReference type="Proteomes" id="UP001595765"/>
    </source>
</evidence>
<comment type="cofactor">
    <cofactor evidence="1">
        <name>FAD</name>
        <dbReference type="ChEBI" id="CHEBI:57692"/>
    </cofactor>
</comment>
<dbReference type="InterPro" id="IPR050416">
    <property type="entry name" value="FAD-linked_Oxidoreductase"/>
</dbReference>
<evidence type="ECO:0000313" key="7">
    <source>
        <dbReference type="EMBL" id="MFC4029979.1"/>
    </source>
</evidence>
<sequence length="456" mass="48545">MTTAVRMDGDFSGTLVVPGSPDYDRARRVWNGMFDRRPVAIARCRDARDVSTALRFATRAGLPVTVRGGGHNVAGTAVADDALMIDLSPMNEVAVDPADALVRAGGGCLLRDVDAATTRYALACPAGVVSHTGLGGLALGGGYGWLARKWGLTCDHLVSAEVVLADGTVVEATEDSDPDLLWALRGGGGNFGVVTRFTLRLRPVGPVYFRRAVYGLSQAGPVLAAYQAFAEQQSDDLHAVGSIHHASAGGWVPEALDGQPALFLSAAFLGDPAEGPEYTDGLFEAVAPAASTLDLLDYRTLQSLGDTSEPHGNRYYTKSGYLTEISGAAAELAGAGEENPSSRSSIDFEFLRGAITGSGADRSAFPNREAPYICTASAQWVDPGADAPNIAWARRSLDRLGEWNQGGAYVNYLQDTGVSQVVDTYGVRRYRRLAEVKRRYDPENLFRGNQNVRPSR</sequence>
<dbReference type="EMBL" id="JBHSBB010000001">
    <property type="protein sequence ID" value="MFC4029979.1"/>
    <property type="molecule type" value="Genomic_DNA"/>
</dbReference>
<keyword evidence="8" id="KW-1185">Reference proteome</keyword>
<evidence type="ECO:0000256" key="1">
    <source>
        <dbReference type="ARBA" id="ARBA00001974"/>
    </source>
</evidence>
<dbReference type="Gene3D" id="3.40.462.20">
    <property type="match status" value="1"/>
</dbReference>
<dbReference type="InterPro" id="IPR016167">
    <property type="entry name" value="FAD-bd_PCMH_sub1"/>
</dbReference>
<gene>
    <name evidence="7" type="ORF">ACFO3J_00680</name>
</gene>
<feature type="domain" description="FAD-binding PCMH-type" evidence="6">
    <location>
        <begin position="34"/>
        <end position="204"/>
    </location>
</feature>
<keyword evidence="3" id="KW-0285">Flavoprotein</keyword>
<name>A0ABV8HGG9_9ACTN</name>
<dbReference type="InterPro" id="IPR016166">
    <property type="entry name" value="FAD-bd_PCMH"/>
</dbReference>
<evidence type="ECO:0000256" key="5">
    <source>
        <dbReference type="ARBA" id="ARBA00023002"/>
    </source>
</evidence>
<protein>
    <submittedName>
        <fullName evidence="7">FAD-binding oxidoreductase</fullName>
    </submittedName>
</protein>
<evidence type="ECO:0000256" key="3">
    <source>
        <dbReference type="ARBA" id="ARBA00022630"/>
    </source>
</evidence>
<dbReference type="Gene3D" id="3.30.43.10">
    <property type="entry name" value="Uridine Diphospho-n-acetylenolpyruvylglucosamine Reductase, domain 2"/>
    <property type="match status" value="1"/>
</dbReference>
<dbReference type="InterPro" id="IPR016169">
    <property type="entry name" value="FAD-bd_PCMH_sub2"/>
</dbReference>
<dbReference type="PANTHER" id="PTHR42973">
    <property type="entry name" value="BINDING OXIDOREDUCTASE, PUTATIVE (AFU_ORTHOLOGUE AFUA_1G17690)-RELATED"/>
    <property type="match status" value="1"/>
</dbReference>
<accession>A0ABV8HGG9</accession>
<dbReference type="PROSITE" id="PS51387">
    <property type="entry name" value="FAD_PCMH"/>
    <property type="match status" value="1"/>
</dbReference>
<reference evidence="8" key="1">
    <citation type="journal article" date="2019" name="Int. J. Syst. Evol. Microbiol.">
        <title>The Global Catalogue of Microorganisms (GCM) 10K type strain sequencing project: providing services to taxonomists for standard genome sequencing and annotation.</title>
        <authorList>
            <consortium name="The Broad Institute Genomics Platform"/>
            <consortium name="The Broad Institute Genome Sequencing Center for Infectious Disease"/>
            <person name="Wu L."/>
            <person name="Ma J."/>
        </authorList>
    </citation>
    <scope>NUCLEOTIDE SEQUENCE [LARGE SCALE GENOMIC DNA]</scope>
    <source>
        <strain evidence="8">CGMCC 4.7237</strain>
    </source>
</reference>
<comment type="caution">
    <text evidence="7">The sequence shown here is derived from an EMBL/GenBank/DDBJ whole genome shotgun (WGS) entry which is preliminary data.</text>
</comment>
<dbReference type="InterPro" id="IPR006094">
    <property type="entry name" value="Oxid_FAD_bind_N"/>
</dbReference>
<comment type="similarity">
    <text evidence="2">Belongs to the oxygen-dependent FAD-linked oxidoreductase family.</text>
</comment>
<dbReference type="InterPro" id="IPR006093">
    <property type="entry name" value="Oxy_OxRdtase_FAD_BS"/>
</dbReference>
<evidence type="ECO:0000256" key="2">
    <source>
        <dbReference type="ARBA" id="ARBA00005466"/>
    </source>
</evidence>
<dbReference type="Proteomes" id="UP001595765">
    <property type="component" value="Unassembled WGS sequence"/>
</dbReference>
<dbReference type="Gene3D" id="3.30.465.10">
    <property type="match status" value="1"/>
</dbReference>
<dbReference type="PROSITE" id="PS00862">
    <property type="entry name" value="OX2_COVAL_FAD"/>
    <property type="match status" value="1"/>
</dbReference>
<evidence type="ECO:0000259" key="6">
    <source>
        <dbReference type="PROSITE" id="PS51387"/>
    </source>
</evidence>
<dbReference type="RefSeq" id="WP_386424723.1">
    <property type="nucleotide sequence ID" value="NZ_JBHSBB010000001.1"/>
</dbReference>
<dbReference type="Pfam" id="PF08031">
    <property type="entry name" value="BBE"/>
    <property type="match status" value="1"/>
</dbReference>
<keyword evidence="5" id="KW-0560">Oxidoreductase</keyword>
<evidence type="ECO:0000256" key="4">
    <source>
        <dbReference type="ARBA" id="ARBA00022827"/>
    </source>
</evidence>
<dbReference type="PANTHER" id="PTHR42973:SF39">
    <property type="entry name" value="FAD-BINDING PCMH-TYPE DOMAIN-CONTAINING PROTEIN"/>
    <property type="match status" value="1"/>
</dbReference>
<dbReference type="SUPFAM" id="SSF56176">
    <property type="entry name" value="FAD-binding/transporter-associated domain-like"/>
    <property type="match status" value="1"/>
</dbReference>
<organism evidence="7 8">
    <name type="scientific">Streptomyces polygonati</name>
    <dbReference type="NCBI Taxonomy" id="1617087"/>
    <lineage>
        <taxon>Bacteria</taxon>
        <taxon>Bacillati</taxon>
        <taxon>Actinomycetota</taxon>
        <taxon>Actinomycetes</taxon>
        <taxon>Kitasatosporales</taxon>
        <taxon>Streptomycetaceae</taxon>
        <taxon>Streptomyces</taxon>
    </lineage>
</organism>